<name>A0A9X0EDM9_9PSED</name>
<dbReference type="EMBL" id="JRMB01000002">
    <property type="protein sequence ID" value="KGF63875.1"/>
    <property type="molecule type" value="Genomic_DNA"/>
</dbReference>
<dbReference type="Proteomes" id="UP000029719">
    <property type="component" value="Unassembled WGS sequence"/>
</dbReference>
<sequence length="298" mass="33677">MLSHLRAWRERGWTVIDAPTYATVWQQYGGSVATHPQVIARLAGLVDIPVRYLGWQQDGNIVAAVACWGRDLALAKKVLKQRNRRFFDLGNAEIILPVAQAAKVSVRQRMSYVSELNAGQIATLKPQAESLAIARAPEDYSKKFRYNQRREQRLLEEAGGVMQPMLDFSSEDQARIYSDLFHARWGFDVPGKDHLASVFELMREFMTGSMILLEGKPIAAQVLYRVESPEWVSVEYINGGVDPAHQALSAGSVLSFVNTQNAWADARAVNKPLRYSFGRSDREYKDRWCQTVPVYRVG</sequence>
<dbReference type="Pfam" id="PF07395">
    <property type="entry name" value="Mig-14"/>
    <property type="match status" value="1"/>
</dbReference>
<dbReference type="InterPro" id="IPR016181">
    <property type="entry name" value="Acyl_CoA_acyltransferase"/>
</dbReference>
<evidence type="ECO:0000313" key="1">
    <source>
        <dbReference type="EMBL" id="KGF63875.1"/>
    </source>
</evidence>
<reference evidence="1 2" key="1">
    <citation type="submission" date="2014-09" db="EMBL/GenBank/DDBJ databases">
        <title>Genome sequence of Pseudomonas lutea strain DSM 17257T.</title>
        <authorList>
            <person name="Kwak Y."/>
            <person name="Shin J.-H."/>
        </authorList>
    </citation>
    <scope>NUCLEOTIDE SEQUENCE [LARGE SCALE GENOMIC DNA]</scope>
    <source>
        <strain evidence="1 2">DSM 17257</strain>
    </source>
</reference>
<dbReference type="RefSeq" id="WP_037015869.1">
    <property type="nucleotide sequence ID" value="NZ_JRMB01000002.1"/>
</dbReference>
<accession>A0A9X0EDM9</accession>
<organism evidence="1 2">
    <name type="scientific">Pseudomonas lutea</name>
    <dbReference type="NCBI Taxonomy" id="243924"/>
    <lineage>
        <taxon>Bacteria</taxon>
        <taxon>Pseudomonadati</taxon>
        <taxon>Pseudomonadota</taxon>
        <taxon>Gammaproteobacteria</taxon>
        <taxon>Pseudomonadales</taxon>
        <taxon>Pseudomonadaceae</taxon>
        <taxon>Pseudomonas</taxon>
    </lineage>
</organism>
<comment type="caution">
    <text evidence="1">The sequence shown here is derived from an EMBL/GenBank/DDBJ whole genome shotgun (WGS) entry which is preliminary data.</text>
</comment>
<dbReference type="OrthoDB" id="6447890at2"/>
<evidence type="ECO:0000313" key="2">
    <source>
        <dbReference type="Proteomes" id="UP000029719"/>
    </source>
</evidence>
<dbReference type="SUPFAM" id="SSF55729">
    <property type="entry name" value="Acyl-CoA N-acyltransferases (Nat)"/>
    <property type="match status" value="1"/>
</dbReference>
<proteinExistence type="predicted"/>
<protein>
    <submittedName>
        <fullName evidence="1">Acetyltransferase</fullName>
    </submittedName>
</protein>
<gene>
    <name evidence="1" type="ORF">LT42_18495</name>
</gene>
<dbReference type="AlphaFoldDB" id="A0A9X0EDM9"/>
<dbReference type="InterPro" id="IPR009977">
    <property type="entry name" value="Mig-14"/>
</dbReference>